<dbReference type="InterPro" id="IPR002401">
    <property type="entry name" value="Cyt_P450_E_grp-I"/>
</dbReference>
<dbReference type="PANTHER" id="PTHR24305">
    <property type="entry name" value="CYTOCHROME P450"/>
    <property type="match status" value="1"/>
</dbReference>
<evidence type="ECO:0000256" key="11">
    <source>
        <dbReference type="ARBA" id="ARBA00023033"/>
    </source>
</evidence>
<proteinExistence type="inferred from homology"/>
<evidence type="ECO:0000256" key="6">
    <source>
        <dbReference type="ARBA" id="ARBA00022692"/>
    </source>
</evidence>
<evidence type="ECO:0000256" key="8">
    <source>
        <dbReference type="ARBA" id="ARBA00022989"/>
    </source>
</evidence>
<gene>
    <name evidence="15" type="ORF">K435DRAFT_782274</name>
</gene>
<accession>A0A4S8LGL1</accession>
<evidence type="ECO:0000256" key="9">
    <source>
        <dbReference type="ARBA" id="ARBA00023002"/>
    </source>
</evidence>
<dbReference type="PANTHER" id="PTHR24305:SF166">
    <property type="entry name" value="CYTOCHROME P450 12A4, MITOCHONDRIAL-RELATED"/>
    <property type="match status" value="1"/>
</dbReference>
<dbReference type="InterPro" id="IPR017972">
    <property type="entry name" value="Cyt_P450_CS"/>
</dbReference>
<dbReference type="InterPro" id="IPR001128">
    <property type="entry name" value="Cyt_P450"/>
</dbReference>
<dbReference type="GO" id="GO:0020037">
    <property type="term" value="F:heme binding"/>
    <property type="evidence" value="ECO:0007669"/>
    <property type="project" value="InterPro"/>
</dbReference>
<evidence type="ECO:0000256" key="4">
    <source>
        <dbReference type="ARBA" id="ARBA00010617"/>
    </source>
</evidence>
<comment type="subcellular location">
    <subcellularLocation>
        <location evidence="2">Membrane</location>
    </subcellularLocation>
</comment>
<organism evidence="15 16">
    <name type="scientific">Dendrothele bispora (strain CBS 962.96)</name>
    <dbReference type="NCBI Taxonomy" id="1314807"/>
    <lineage>
        <taxon>Eukaryota</taxon>
        <taxon>Fungi</taxon>
        <taxon>Dikarya</taxon>
        <taxon>Basidiomycota</taxon>
        <taxon>Agaricomycotina</taxon>
        <taxon>Agaricomycetes</taxon>
        <taxon>Agaricomycetidae</taxon>
        <taxon>Agaricales</taxon>
        <taxon>Agaricales incertae sedis</taxon>
        <taxon>Dendrothele</taxon>
    </lineage>
</organism>
<dbReference type="PRINTS" id="PR00463">
    <property type="entry name" value="EP450I"/>
</dbReference>
<dbReference type="GO" id="GO:0016705">
    <property type="term" value="F:oxidoreductase activity, acting on paired donors, with incorporation or reduction of molecular oxygen"/>
    <property type="evidence" value="ECO:0007669"/>
    <property type="project" value="InterPro"/>
</dbReference>
<dbReference type="InterPro" id="IPR036396">
    <property type="entry name" value="Cyt_P450_sf"/>
</dbReference>
<evidence type="ECO:0000256" key="7">
    <source>
        <dbReference type="ARBA" id="ARBA00022723"/>
    </source>
</evidence>
<sequence length="439" mass="49687">MVATEGEAWKRYRSVAKPAFNEANNALVWRHSTRVVEEWFEVLNQQMENDGSVKVDLLKDCTELTLLIFSSAAFGKHNAWSDHSGDNSGHRISFRPAATSAVQNLVPKVLTPDWLVALAEYRFLPLPKIIKEASDSFMFLRLHMLDIISSARDWVASGNEDDNSMDAALLQNLVKANLAQLEQEESKELMKRRLTDQEVLSNAFMFLLAGHETSAHSMCFAICLMALYPEVQEKMYRETKELWPDIKDVPTGETVNAAEYKDDMSKLEYVTAVFRENLRLFPPVPRLSSPVRADTTLTSRLLSTDSKGHIIKTAPSQVNLPAGSLAVIDIIGVHKNPICWGEDAEEFNPERFIDTESYTWPRDAFLAFSAGLRGCMGERFAMVESVCTLAHITRKYKVTVPEDLVKKPWAEQKKILLHWTPMLTLIPHNASVCFTKRHD</sequence>
<evidence type="ECO:0000313" key="15">
    <source>
        <dbReference type="EMBL" id="THU87883.1"/>
    </source>
</evidence>
<keyword evidence="11 14" id="KW-0503">Monooxygenase</keyword>
<comment type="cofactor">
    <cofactor evidence="1 13">
        <name>heme</name>
        <dbReference type="ChEBI" id="CHEBI:30413"/>
    </cofactor>
</comment>
<reference evidence="15 16" key="1">
    <citation type="journal article" date="2019" name="Nat. Ecol. Evol.">
        <title>Megaphylogeny resolves global patterns of mushroom evolution.</title>
        <authorList>
            <person name="Varga T."/>
            <person name="Krizsan K."/>
            <person name="Foldi C."/>
            <person name="Dima B."/>
            <person name="Sanchez-Garcia M."/>
            <person name="Sanchez-Ramirez S."/>
            <person name="Szollosi G.J."/>
            <person name="Szarkandi J.G."/>
            <person name="Papp V."/>
            <person name="Albert L."/>
            <person name="Andreopoulos W."/>
            <person name="Angelini C."/>
            <person name="Antonin V."/>
            <person name="Barry K.W."/>
            <person name="Bougher N.L."/>
            <person name="Buchanan P."/>
            <person name="Buyck B."/>
            <person name="Bense V."/>
            <person name="Catcheside P."/>
            <person name="Chovatia M."/>
            <person name="Cooper J."/>
            <person name="Damon W."/>
            <person name="Desjardin D."/>
            <person name="Finy P."/>
            <person name="Geml J."/>
            <person name="Haridas S."/>
            <person name="Hughes K."/>
            <person name="Justo A."/>
            <person name="Karasinski D."/>
            <person name="Kautmanova I."/>
            <person name="Kiss B."/>
            <person name="Kocsube S."/>
            <person name="Kotiranta H."/>
            <person name="LaButti K.M."/>
            <person name="Lechner B.E."/>
            <person name="Liimatainen K."/>
            <person name="Lipzen A."/>
            <person name="Lukacs Z."/>
            <person name="Mihaltcheva S."/>
            <person name="Morgado L.N."/>
            <person name="Niskanen T."/>
            <person name="Noordeloos M.E."/>
            <person name="Ohm R.A."/>
            <person name="Ortiz-Santana B."/>
            <person name="Ovrebo C."/>
            <person name="Racz N."/>
            <person name="Riley R."/>
            <person name="Savchenko A."/>
            <person name="Shiryaev A."/>
            <person name="Soop K."/>
            <person name="Spirin V."/>
            <person name="Szebenyi C."/>
            <person name="Tomsovsky M."/>
            <person name="Tulloss R.E."/>
            <person name="Uehling J."/>
            <person name="Grigoriev I.V."/>
            <person name="Vagvolgyi C."/>
            <person name="Papp T."/>
            <person name="Martin F.M."/>
            <person name="Miettinen O."/>
            <person name="Hibbett D.S."/>
            <person name="Nagy L.G."/>
        </authorList>
    </citation>
    <scope>NUCLEOTIDE SEQUENCE [LARGE SCALE GENOMIC DNA]</scope>
    <source>
        <strain evidence="15 16">CBS 962.96</strain>
    </source>
</reference>
<dbReference type="GO" id="GO:0004497">
    <property type="term" value="F:monooxygenase activity"/>
    <property type="evidence" value="ECO:0007669"/>
    <property type="project" value="UniProtKB-KW"/>
</dbReference>
<evidence type="ECO:0000256" key="10">
    <source>
        <dbReference type="ARBA" id="ARBA00023004"/>
    </source>
</evidence>
<feature type="binding site" description="axial binding residue" evidence="13">
    <location>
        <position position="375"/>
    </location>
    <ligand>
        <name>heme</name>
        <dbReference type="ChEBI" id="CHEBI:30413"/>
    </ligand>
    <ligandPart>
        <name>Fe</name>
        <dbReference type="ChEBI" id="CHEBI:18248"/>
    </ligandPart>
</feature>
<comment type="similarity">
    <text evidence="4 14">Belongs to the cytochrome P450 family.</text>
</comment>
<dbReference type="PRINTS" id="PR00385">
    <property type="entry name" value="P450"/>
</dbReference>
<dbReference type="InterPro" id="IPR050121">
    <property type="entry name" value="Cytochrome_P450_monoxygenase"/>
</dbReference>
<keyword evidence="8" id="KW-1133">Transmembrane helix</keyword>
<evidence type="ECO:0000256" key="1">
    <source>
        <dbReference type="ARBA" id="ARBA00001971"/>
    </source>
</evidence>
<dbReference type="AlphaFoldDB" id="A0A4S8LGL1"/>
<dbReference type="Pfam" id="PF00067">
    <property type="entry name" value="p450"/>
    <property type="match status" value="1"/>
</dbReference>
<evidence type="ECO:0000313" key="16">
    <source>
        <dbReference type="Proteomes" id="UP000297245"/>
    </source>
</evidence>
<evidence type="ECO:0000256" key="14">
    <source>
        <dbReference type="RuleBase" id="RU000461"/>
    </source>
</evidence>
<protein>
    <submittedName>
        <fullName evidence="15">Cytochrome P450</fullName>
    </submittedName>
</protein>
<dbReference type="SUPFAM" id="SSF48264">
    <property type="entry name" value="Cytochrome P450"/>
    <property type="match status" value="1"/>
</dbReference>
<keyword evidence="16" id="KW-1185">Reference proteome</keyword>
<keyword evidence="7 13" id="KW-0479">Metal-binding</keyword>
<keyword evidence="6" id="KW-0812">Transmembrane</keyword>
<evidence type="ECO:0000256" key="5">
    <source>
        <dbReference type="ARBA" id="ARBA00022617"/>
    </source>
</evidence>
<evidence type="ECO:0000256" key="2">
    <source>
        <dbReference type="ARBA" id="ARBA00004370"/>
    </source>
</evidence>
<evidence type="ECO:0000256" key="12">
    <source>
        <dbReference type="ARBA" id="ARBA00023136"/>
    </source>
</evidence>
<keyword evidence="5 13" id="KW-0349">Heme</keyword>
<comment type="pathway">
    <text evidence="3">Secondary metabolite biosynthesis; terpenoid biosynthesis.</text>
</comment>
<dbReference type="Proteomes" id="UP000297245">
    <property type="component" value="Unassembled WGS sequence"/>
</dbReference>
<dbReference type="GO" id="GO:0005506">
    <property type="term" value="F:iron ion binding"/>
    <property type="evidence" value="ECO:0007669"/>
    <property type="project" value="InterPro"/>
</dbReference>
<evidence type="ECO:0000256" key="13">
    <source>
        <dbReference type="PIRSR" id="PIRSR602401-1"/>
    </source>
</evidence>
<evidence type="ECO:0000256" key="3">
    <source>
        <dbReference type="ARBA" id="ARBA00004721"/>
    </source>
</evidence>
<keyword evidence="9 14" id="KW-0560">Oxidoreductase</keyword>
<keyword evidence="12" id="KW-0472">Membrane</keyword>
<dbReference type="EMBL" id="ML179431">
    <property type="protein sequence ID" value="THU87883.1"/>
    <property type="molecule type" value="Genomic_DNA"/>
</dbReference>
<dbReference type="OrthoDB" id="1470350at2759"/>
<name>A0A4S8LGL1_DENBC</name>
<dbReference type="PROSITE" id="PS00086">
    <property type="entry name" value="CYTOCHROME_P450"/>
    <property type="match status" value="1"/>
</dbReference>
<dbReference type="Gene3D" id="1.10.630.10">
    <property type="entry name" value="Cytochrome P450"/>
    <property type="match status" value="1"/>
</dbReference>
<keyword evidence="10 13" id="KW-0408">Iron</keyword>
<dbReference type="GO" id="GO:0016020">
    <property type="term" value="C:membrane"/>
    <property type="evidence" value="ECO:0007669"/>
    <property type="project" value="UniProtKB-SubCell"/>
</dbReference>